<proteinExistence type="predicted"/>
<reference evidence="1" key="2">
    <citation type="submission" date="2025-09" db="UniProtKB">
        <authorList>
            <consortium name="EnsemblPlants"/>
        </authorList>
    </citation>
    <scope>IDENTIFICATION</scope>
</reference>
<name>A0ACD5UF58_AVESA</name>
<sequence length="795" mass="88533">MFRSITFSCLKLFHFFIGFPGVGKTTAAGILYYKYRGKFQCSAFVRVSHTPDTRSLLISILSQIKAPGICGFPDVHDLIDGIRKHLKGKRYFIIMDDLWNASIWDIISRAFPDADYGSRIITTTQIDDVALACCRYYPDYIEISPLNDDQSKELFFTRVFGSEDHCPPDFKQVSSKIINKCAGLPLAIVSIASMLASESYLIVEKWEHIQDSLPCTRTDPTSGGVKGLSSDTAIGSGGRMLARGPKNEKWKRTQDSLPFTSEGLKQVLNIVYNNLPPHLKACLLYLCMYPAGYLVRKHDLVRQWVAEDFINAMGGQGAEETAGIYLDELVSRGMVQSAATNYGNEVLSCTVHHMVLDLIRHKSKELNFIITVDNLQSTLTLPDEVRRLSVQFGGSKAADVPENIVISKVRSLLFWGFFECVPSVVDYPLLRVLTLHIWADGDETSFDLTSISELLLLRYLKIQCNIMVNLPDEIKGLKRLETLEVDARLSAVPCDIGHLNKLLHLLLPSEAILPKGLDGLTSLLTLGCFDLSKNSTQNVIDLTKLTNLQDVHLTCSTEPSELTVGSMEHLGSILEKFNDLKSLTLHGAGSSSRVISDDGLSIVSPSPALLEKLELLPRIFTLSRLPKWIGELSRLSILKIDVLDLSINDIAILKALPSLASLSLSVRTEHAEWIIFDNEGFPVLKYFKFVRTAPYMSFLEGAMPNVQKLKLAFDANSLKPEYSPGTFGFQHMTSLAQISVKFGGADADDSNKRDAERVWKDTFTNHPNNPILDARWVDCIFNGDKTSGCGRYQRT</sequence>
<reference evidence="1" key="1">
    <citation type="submission" date="2021-05" db="EMBL/GenBank/DDBJ databases">
        <authorList>
            <person name="Scholz U."/>
            <person name="Mascher M."/>
            <person name="Fiebig A."/>
        </authorList>
    </citation>
    <scope>NUCLEOTIDE SEQUENCE [LARGE SCALE GENOMIC DNA]</scope>
</reference>
<organism evidence="1 2">
    <name type="scientific">Avena sativa</name>
    <name type="common">Oat</name>
    <dbReference type="NCBI Taxonomy" id="4498"/>
    <lineage>
        <taxon>Eukaryota</taxon>
        <taxon>Viridiplantae</taxon>
        <taxon>Streptophyta</taxon>
        <taxon>Embryophyta</taxon>
        <taxon>Tracheophyta</taxon>
        <taxon>Spermatophyta</taxon>
        <taxon>Magnoliopsida</taxon>
        <taxon>Liliopsida</taxon>
        <taxon>Poales</taxon>
        <taxon>Poaceae</taxon>
        <taxon>BOP clade</taxon>
        <taxon>Pooideae</taxon>
        <taxon>Poodae</taxon>
        <taxon>Poeae</taxon>
        <taxon>Poeae Chloroplast Group 1 (Aveneae type)</taxon>
        <taxon>Aveninae</taxon>
        <taxon>Avena</taxon>
    </lineage>
</organism>
<dbReference type="EnsemblPlants" id="AVESA.00010b.r2.2AG0240880.1">
    <property type="protein sequence ID" value="AVESA.00010b.r2.2AG0240880.1.CDS"/>
    <property type="gene ID" value="AVESA.00010b.r2.2AG0240880"/>
</dbReference>
<keyword evidence="2" id="KW-1185">Reference proteome</keyword>
<evidence type="ECO:0000313" key="1">
    <source>
        <dbReference type="EnsemblPlants" id="AVESA.00010b.r2.2AG0240880.1.CDS"/>
    </source>
</evidence>
<dbReference type="Proteomes" id="UP001732700">
    <property type="component" value="Chromosome 2A"/>
</dbReference>
<accession>A0ACD5UF58</accession>
<protein>
    <submittedName>
        <fullName evidence="1">Uncharacterized protein</fullName>
    </submittedName>
</protein>
<evidence type="ECO:0000313" key="2">
    <source>
        <dbReference type="Proteomes" id="UP001732700"/>
    </source>
</evidence>